<keyword evidence="1" id="KW-0723">Serine/threonine-protein kinase</keyword>
<evidence type="ECO:0000259" key="3">
    <source>
        <dbReference type="Pfam" id="PF13581"/>
    </source>
</evidence>
<gene>
    <name evidence="4" type="ORF">RM863_27165</name>
</gene>
<dbReference type="SUPFAM" id="SSF55874">
    <property type="entry name" value="ATPase domain of HSP90 chaperone/DNA topoisomerase II/histidine kinase"/>
    <property type="match status" value="1"/>
</dbReference>
<feature type="domain" description="Histidine kinase/HSP90-like ATPase" evidence="3">
    <location>
        <begin position="32"/>
        <end position="139"/>
    </location>
</feature>
<dbReference type="CDD" id="cd16936">
    <property type="entry name" value="HATPase_RsbW-like"/>
    <property type="match status" value="1"/>
</dbReference>
<dbReference type="PANTHER" id="PTHR35526:SF3">
    <property type="entry name" value="ANTI-SIGMA-F FACTOR RSBW"/>
    <property type="match status" value="1"/>
</dbReference>
<feature type="region of interest" description="Disordered" evidence="2">
    <location>
        <begin position="1"/>
        <end position="28"/>
    </location>
</feature>
<dbReference type="Pfam" id="PF13581">
    <property type="entry name" value="HATPase_c_2"/>
    <property type="match status" value="1"/>
</dbReference>
<dbReference type="Proteomes" id="UP001180489">
    <property type="component" value="Unassembled WGS sequence"/>
</dbReference>
<reference evidence="4" key="1">
    <citation type="submission" date="2024-05" db="EMBL/GenBank/DDBJ databases">
        <title>30 novel species of actinomycetes from the DSMZ collection.</title>
        <authorList>
            <person name="Nouioui I."/>
        </authorList>
    </citation>
    <scope>NUCLEOTIDE SEQUENCE</scope>
    <source>
        <strain evidence="4">DSM 41014</strain>
    </source>
</reference>
<evidence type="ECO:0000313" key="5">
    <source>
        <dbReference type="Proteomes" id="UP001180489"/>
    </source>
</evidence>
<keyword evidence="1" id="KW-0418">Kinase</keyword>
<protein>
    <submittedName>
        <fullName evidence="4">ATP-binding protein</fullName>
    </submittedName>
</protein>
<accession>A0ABU2URX2</accession>
<keyword evidence="5" id="KW-1185">Reference proteome</keyword>
<keyword evidence="4" id="KW-0547">Nucleotide-binding</keyword>
<proteinExistence type="predicted"/>
<name>A0ABU2URX2_9ACTN</name>
<keyword evidence="4" id="KW-0067">ATP-binding</keyword>
<dbReference type="InterPro" id="IPR003594">
    <property type="entry name" value="HATPase_dom"/>
</dbReference>
<dbReference type="RefSeq" id="WP_311636670.1">
    <property type="nucleotide sequence ID" value="NZ_JAVRFF010000034.1"/>
</dbReference>
<evidence type="ECO:0000256" key="1">
    <source>
        <dbReference type="ARBA" id="ARBA00022527"/>
    </source>
</evidence>
<dbReference type="Gene3D" id="3.30.565.10">
    <property type="entry name" value="Histidine kinase-like ATPase, C-terminal domain"/>
    <property type="match status" value="1"/>
</dbReference>
<keyword evidence="1" id="KW-0808">Transferase</keyword>
<dbReference type="InterPro" id="IPR036890">
    <property type="entry name" value="HATPase_C_sf"/>
</dbReference>
<dbReference type="GO" id="GO:0005524">
    <property type="term" value="F:ATP binding"/>
    <property type="evidence" value="ECO:0007669"/>
    <property type="project" value="UniProtKB-KW"/>
</dbReference>
<dbReference type="EMBL" id="JAVRFF010000034">
    <property type="protein sequence ID" value="MDT0475810.1"/>
    <property type="molecule type" value="Genomic_DNA"/>
</dbReference>
<sequence>MSDTVRPAALSGPLSEEAPADPGVASAATARAHARAVVREQWNSPSRTARDEDVIDLLLVVSELVTNAIRHGEGLAGFEVSVADDGIRLLVHDHSDAVPRSAAGAAPPGHRVNGYGWPLVQRLAREVAVERRPGGGKTIAVLVPLRAVPTSAQTRERD</sequence>
<dbReference type="PANTHER" id="PTHR35526">
    <property type="entry name" value="ANTI-SIGMA-F FACTOR RSBW-RELATED"/>
    <property type="match status" value="1"/>
</dbReference>
<evidence type="ECO:0000256" key="2">
    <source>
        <dbReference type="SAM" id="MobiDB-lite"/>
    </source>
</evidence>
<organism evidence="4 5">
    <name type="scientific">Streptomyces hintoniae</name>
    <dbReference type="NCBI Taxonomy" id="3075521"/>
    <lineage>
        <taxon>Bacteria</taxon>
        <taxon>Bacillati</taxon>
        <taxon>Actinomycetota</taxon>
        <taxon>Actinomycetes</taxon>
        <taxon>Kitasatosporales</taxon>
        <taxon>Streptomycetaceae</taxon>
        <taxon>Streptomyces</taxon>
    </lineage>
</organism>
<dbReference type="InterPro" id="IPR050267">
    <property type="entry name" value="Anti-sigma-factor_SerPK"/>
</dbReference>
<comment type="caution">
    <text evidence="4">The sequence shown here is derived from an EMBL/GenBank/DDBJ whole genome shotgun (WGS) entry which is preliminary data.</text>
</comment>
<evidence type="ECO:0000313" key="4">
    <source>
        <dbReference type="EMBL" id="MDT0475810.1"/>
    </source>
</evidence>